<evidence type="ECO:0000256" key="6">
    <source>
        <dbReference type="SAM" id="Phobius"/>
    </source>
</evidence>
<feature type="transmembrane region" description="Helical" evidence="6">
    <location>
        <begin position="7"/>
        <end position="27"/>
    </location>
</feature>
<sequence>MIGKNALIQIISSSLSGLITFFTLSLSARLFGPSVLGNVAYVTGLLGLVFAFSDLGFSRAQVYFTAILKKPGKTLGTFLRLKLFLLFAAVIIALIFALFKQATFQGLFFLMLTYELTTRLAESVFITFEGLGESLSQNFARFIGKLLRLAAVIVFGVSLKNNFGYSLTFVAEGLGLLILAAVLARRFLPLNFSRNLVQKYFKYSLPFFAIIPLSYFHDNSLVVILRHFHPANQVGFFSASFQLVSFLKTLYGAVMIFFFPKMSALFSKKDLEGVKRYTHLAGKYLTTLFAPIFLAAWLFRHTIIKTVLGVEFLPVAPIFSLLLASTFWLMLVAPYDQLLFASKNHRPLILVNLADLAIVVLVSFWLVPQYGALGTVIAVSSSWFIGGLWHLWLVKSRLKITPKFFGLLNRQDIKYFKSLLKLA</sequence>
<feature type="transmembrane region" description="Helical" evidence="6">
    <location>
        <begin position="104"/>
        <end position="121"/>
    </location>
</feature>
<comment type="subcellular location">
    <subcellularLocation>
        <location evidence="1">Cell membrane</location>
        <topology evidence="1">Multi-pass membrane protein</topology>
    </subcellularLocation>
</comment>
<feature type="transmembrane region" description="Helical" evidence="6">
    <location>
        <begin position="347"/>
        <end position="367"/>
    </location>
</feature>
<feature type="transmembrane region" description="Helical" evidence="6">
    <location>
        <begin position="78"/>
        <end position="98"/>
    </location>
</feature>
<comment type="caution">
    <text evidence="7">The sequence shown here is derived from an EMBL/GenBank/DDBJ whole genome shotgun (WGS) entry which is preliminary data.</text>
</comment>
<dbReference type="GO" id="GO:0005886">
    <property type="term" value="C:plasma membrane"/>
    <property type="evidence" value="ECO:0007669"/>
    <property type="project" value="UniProtKB-SubCell"/>
</dbReference>
<evidence type="ECO:0000256" key="3">
    <source>
        <dbReference type="ARBA" id="ARBA00022692"/>
    </source>
</evidence>
<gene>
    <name evidence="7" type="ORF">UX85_C0006G0038</name>
</gene>
<evidence type="ECO:0000256" key="1">
    <source>
        <dbReference type="ARBA" id="ARBA00004651"/>
    </source>
</evidence>
<dbReference type="Pfam" id="PF13440">
    <property type="entry name" value="Polysacc_synt_3"/>
    <property type="match status" value="1"/>
</dbReference>
<accession>A0A0G1RUA8</accession>
<reference evidence="7 8" key="1">
    <citation type="journal article" date="2015" name="Nature">
        <title>rRNA introns, odd ribosomes, and small enigmatic genomes across a large radiation of phyla.</title>
        <authorList>
            <person name="Brown C.T."/>
            <person name="Hug L.A."/>
            <person name="Thomas B.C."/>
            <person name="Sharon I."/>
            <person name="Castelle C.J."/>
            <person name="Singh A."/>
            <person name="Wilkins M.J."/>
            <person name="Williams K.H."/>
            <person name="Banfield J.F."/>
        </authorList>
    </citation>
    <scope>NUCLEOTIDE SEQUENCE [LARGE SCALE GENOMIC DNA]</scope>
</reference>
<dbReference type="PANTHER" id="PTHR30250:SF11">
    <property type="entry name" value="O-ANTIGEN TRANSPORTER-RELATED"/>
    <property type="match status" value="1"/>
</dbReference>
<dbReference type="PANTHER" id="PTHR30250">
    <property type="entry name" value="PST FAMILY PREDICTED COLANIC ACID TRANSPORTER"/>
    <property type="match status" value="1"/>
</dbReference>
<keyword evidence="5 6" id="KW-0472">Membrane</keyword>
<organism evidence="7 8">
    <name type="scientific">Candidatus Beckwithbacteria bacterium GW2011_GWB1_47_15</name>
    <dbReference type="NCBI Taxonomy" id="1618371"/>
    <lineage>
        <taxon>Bacteria</taxon>
        <taxon>Candidatus Beckwithiibacteriota</taxon>
    </lineage>
</organism>
<evidence type="ECO:0000256" key="5">
    <source>
        <dbReference type="ARBA" id="ARBA00023136"/>
    </source>
</evidence>
<name>A0A0G1RUA8_9BACT</name>
<evidence type="ECO:0000256" key="4">
    <source>
        <dbReference type="ARBA" id="ARBA00022989"/>
    </source>
</evidence>
<evidence type="ECO:0000256" key="2">
    <source>
        <dbReference type="ARBA" id="ARBA00022475"/>
    </source>
</evidence>
<keyword evidence="3 6" id="KW-0812">Transmembrane</keyword>
<keyword evidence="4 6" id="KW-1133">Transmembrane helix</keyword>
<feature type="transmembrane region" description="Helical" evidence="6">
    <location>
        <begin position="200"/>
        <end position="216"/>
    </location>
</feature>
<keyword evidence="2" id="KW-1003">Cell membrane</keyword>
<evidence type="ECO:0000313" key="8">
    <source>
        <dbReference type="Proteomes" id="UP000033860"/>
    </source>
</evidence>
<feature type="transmembrane region" description="Helical" evidence="6">
    <location>
        <begin position="312"/>
        <end position="335"/>
    </location>
</feature>
<proteinExistence type="predicted"/>
<feature type="transmembrane region" description="Helical" evidence="6">
    <location>
        <begin position="165"/>
        <end position="188"/>
    </location>
</feature>
<feature type="transmembrane region" description="Helical" evidence="6">
    <location>
        <begin position="373"/>
        <end position="394"/>
    </location>
</feature>
<dbReference type="InterPro" id="IPR050833">
    <property type="entry name" value="Poly_Biosynth_Transport"/>
</dbReference>
<feature type="transmembrane region" description="Helical" evidence="6">
    <location>
        <begin position="280"/>
        <end position="300"/>
    </location>
</feature>
<dbReference type="EMBL" id="LCNT01000006">
    <property type="protein sequence ID" value="KKU60904.1"/>
    <property type="molecule type" value="Genomic_DNA"/>
</dbReference>
<dbReference type="AlphaFoldDB" id="A0A0G1RUA8"/>
<protein>
    <submittedName>
        <fullName evidence="7">Polysaccharide biosynthesis protein</fullName>
    </submittedName>
</protein>
<feature type="transmembrane region" description="Helical" evidence="6">
    <location>
        <begin position="236"/>
        <end position="259"/>
    </location>
</feature>
<feature type="transmembrane region" description="Helical" evidence="6">
    <location>
        <begin position="39"/>
        <end position="57"/>
    </location>
</feature>
<dbReference type="Proteomes" id="UP000033860">
    <property type="component" value="Unassembled WGS sequence"/>
</dbReference>
<evidence type="ECO:0000313" key="7">
    <source>
        <dbReference type="EMBL" id="KKU60904.1"/>
    </source>
</evidence>